<reference evidence="2 3" key="1">
    <citation type="submission" date="2024-10" db="EMBL/GenBank/DDBJ databases">
        <authorList>
            <person name="Kim D."/>
        </authorList>
    </citation>
    <scope>NUCLEOTIDE SEQUENCE [LARGE SCALE GENOMIC DNA]</scope>
    <source>
        <strain evidence="2">BH-2024</strain>
    </source>
</reference>
<keyword evidence="3" id="KW-1185">Reference proteome</keyword>
<organism evidence="2 3">
    <name type="scientific">Heterodera trifolii</name>
    <dbReference type="NCBI Taxonomy" id="157864"/>
    <lineage>
        <taxon>Eukaryota</taxon>
        <taxon>Metazoa</taxon>
        <taxon>Ecdysozoa</taxon>
        <taxon>Nematoda</taxon>
        <taxon>Chromadorea</taxon>
        <taxon>Rhabditida</taxon>
        <taxon>Tylenchina</taxon>
        <taxon>Tylenchomorpha</taxon>
        <taxon>Tylenchoidea</taxon>
        <taxon>Heteroderidae</taxon>
        <taxon>Heteroderinae</taxon>
        <taxon>Heterodera</taxon>
    </lineage>
</organism>
<feature type="transmembrane region" description="Helical" evidence="1">
    <location>
        <begin position="122"/>
        <end position="142"/>
    </location>
</feature>
<feature type="transmembrane region" description="Helical" evidence="1">
    <location>
        <begin position="45"/>
        <end position="69"/>
    </location>
</feature>
<sequence>MATLSRQQKYGLIFLVGWLANLFLCCLVAFVLVRALFAVAEPDHWVLVSFWTHICLFLGFSIAFLLFLLFNNYTAVIFATVFTVCQILCVLITSLTIIADDDSNPSIGFSKDPILWIKSRHWLPILFSVIFIPLFAAQIFLINRYAAHLGISGGSKRNTAAYSSAPTGQSGEEQLNIVQQQQHHHEQLQHHDNLHD</sequence>
<gene>
    <name evidence="2" type="ORF">niasHT_017517</name>
</gene>
<keyword evidence="1" id="KW-1133">Transmembrane helix</keyword>
<keyword evidence="1" id="KW-0812">Transmembrane</keyword>
<feature type="transmembrane region" description="Helical" evidence="1">
    <location>
        <begin position="76"/>
        <end position="99"/>
    </location>
</feature>
<comment type="caution">
    <text evidence="2">The sequence shown here is derived from an EMBL/GenBank/DDBJ whole genome shotgun (WGS) entry which is preliminary data.</text>
</comment>
<name>A0ABD2L644_9BILA</name>
<protein>
    <submittedName>
        <fullName evidence="2">Uncharacterized protein</fullName>
    </submittedName>
</protein>
<dbReference type="EMBL" id="JBICBT010000534">
    <property type="protein sequence ID" value="KAL3110639.1"/>
    <property type="molecule type" value="Genomic_DNA"/>
</dbReference>
<evidence type="ECO:0000313" key="2">
    <source>
        <dbReference type="EMBL" id="KAL3110639.1"/>
    </source>
</evidence>
<keyword evidence="1" id="KW-0472">Membrane</keyword>
<evidence type="ECO:0000313" key="3">
    <source>
        <dbReference type="Proteomes" id="UP001620626"/>
    </source>
</evidence>
<proteinExistence type="predicted"/>
<accession>A0ABD2L644</accession>
<feature type="transmembrane region" description="Helical" evidence="1">
    <location>
        <begin position="12"/>
        <end position="33"/>
    </location>
</feature>
<dbReference type="AlphaFoldDB" id="A0ABD2L644"/>
<evidence type="ECO:0000256" key="1">
    <source>
        <dbReference type="SAM" id="Phobius"/>
    </source>
</evidence>
<dbReference type="Proteomes" id="UP001620626">
    <property type="component" value="Unassembled WGS sequence"/>
</dbReference>